<feature type="region of interest" description="Disordered" evidence="1">
    <location>
        <begin position="64"/>
        <end position="84"/>
    </location>
</feature>
<gene>
    <name evidence="3" type="ORF">RDB_LOCUS158149</name>
</gene>
<name>A0A8H3BN87_9AGAM</name>
<dbReference type="Pfam" id="PF02037">
    <property type="entry name" value="SAP"/>
    <property type="match status" value="1"/>
</dbReference>
<dbReference type="PROSITE" id="PS50800">
    <property type="entry name" value="SAP"/>
    <property type="match status" value="1"/>
</dbReference>
<feature type="region of interest" description="Disordered" evidence="1">
    <location>
        <begin position="557"/>
        <end position="588"/>
    </location>
</feature>
<dbReference type="InterPro" id="IPR036361">
    <property type="entry name" value="SAP_dom_sf"/>
</dbReference>
<evidence type="ECO:0000313" key="3">
    <source>
        <dbReference type="EMBL" id="CAE6460194.1"/>
    </source>
</evidence>
<dbReference type="SUPFAM" id="SSF68906">
    <property type="entry name" value="SAP domain"/>
    <property type="match status" value="1"/>
</dbReference>
<evidence type="ECO:0000313" key="4">
    <source>
        <dbReference type="Proteomes" id="UP000663846"/>
    </source>
</evidence>
<dbReference type="Gene3D" id="1.10.720.30">
    <property type="entry name" value="SAP domain"/>
    <property type="match status" value="1"/>
</dbReference>
<organism evidence="3 4">
    <name type="scientific">Rhizoctonia solani</name>
    <dbReference type="NCBI Taxonomy" id="456999"/>
    <lineage>
        <taxon>Eukaryota</taxon>
        <taxon>Fungi</taxon>
        <taxon>Dikarya</taxon>
        <taxon>Basidiomycota</taxon>
        <taxon>Agaricomycotina</taxon>
        <taxon>Agaricomycetes</taxon>
        <taxon>Cantharellales</taxon>
        <taxon>Ceratobasidiaceae</taxon>
        <taxon>Rhizoctonia</taxon>
    </lineage>
</organism>
<sequence>MLRQISRTPIRIPQCQARSLASTVLLPKTPEQWQEYTLAQLRTEAKQRGLATGGSKSKLVQRLVAQNQTNERSSTSAESSSTAYSHARQRWISTGGYFQAESSGDKFKARFSRTLDVKIPSTPEPIDEGPVIPFLAQKFDSPPSESASPPQEPPVNTPKVVTVASAATHVGGGPSHAIHESTDAHSLESKAGNQSIGIKGLLEELGLSLNFNFKDTANNTANEFLTPVTSGISLPSVGKDTTNLKDAQRELNQEEKKGLWVLGGIVLGGLVLGSFGNKKSTFKKDKHEYPRGYKITGTTRGVRFVSESHQRILDLPTWRKPVGPEAEEVGYEVSVKAHRGMMTIRFAISKLLFIRLPTSRRETLEAHRAQLLSTEQLAHWWSKLAQSDRNLVGNLPVRSLRADASYFCEALAEISDRFGSQAVIDKLLPLVIPVISSWTDSGRLVSVDEANAAAAIASKGKKAGNALGEARTHYFEEYWRRKTHFETYDDPDLRELGFMMRFKESFLVGKTADGSQVTISIGSGIGPSKMVARELAAEAAVKNWHTVESYMQTWGMTKPAEPVGRPRPLRERKRTRAGAPDVEGGLHK</sequence>
<accession>A0A8H3BN87</accession>
<dbReference type="Proteomes" id="UP000663846">
    <property type="component" value="Unassembled WGS sequence"/>
</dbReference>
<feature type="region of interest" description="Disordered" evidence="1">
    <location>
        <begin position="169"/>
        <end position="190"/>
    </location>
</feature>
<feature type="domain" description="SAP" evidence="2">
    <location>
        <begin position="33"/>
        <end position="67"/>
    </location>
</feature>
<feature type="compositionally biased region" description="Basic and acidic residues" evidence="1">
    <location>
        <begin position="177"/>
        <end position="188"/>
    </location>
</feature>
<dbReference type="AlphaFoldDB" id="A0A8H3BN87"/>
<feature type="region of interest" description="Disordered" evidence="1">
    <location>
        <begin position="136"/>
        <end position="156"/>
    </location>
</feature>
<proteinExistence type="predicted"/>
<dbReference type="EMBL" id="CAJMWS010000715">
    <property type="protein sequence ID" value="CAE6460194.1"/>
    <property type="molecule type" value="Genomic_DNA"/>
</dbReference>
<evidence type="ECO:0000259" key="2">
    <source>
        <dbReference type="PROSITE" id="PS50800"/>
    </source>
</evidence>
<evidence type="ECO:0000256" key="1">
    <source>
        <dbReference type="SAM" id="MobiDB-lite"/>
    </source>
</evidence>
<reference evidence="3" key="1">
    <citation type="submission" date="2021-01" db="EMBL/GenBank/DDBJ databases">
        <authorList>
            <person name="Kaushik A."/>
        </authorList>
    </citation>
    <scope>NUCLEOTIDE SEQUENCE</scope>
    <source>
        <strain evidence="3">AG1-1C</strain>
    </source>
</reference>
<protein>
    <recommendedName>
        <fullName evidence="2">SAP domain-containing protein</fullName>
    </recommendedName>
</protein>
<feature type="compositionally biased region" description="Low complexity" evidence="1">
    <location>
        <begin position="73"/>
        <end position="84"/>
    </location>
</feature>
<dbReference type="InterPro" id="IPR003034">
    <property type="entry name" value="SAP_dom"/>
</dbReference>
<comment type="caution">
    <text evidence="3">The sequence shown here is derived from an EMBL/GenBank/DDBJ whole genome shotgun (WGS) entry which is preliminary data.</text>
</comment>